<name>A0A4C1VHF8_EUMVA</name>
<reference evidence="1 2" key="1">
    <citation type="journal article" date="2019" name="Commun. Biol.">
        <title>The bagworm genome reveals a unique fibroin gene that provides high tensile strength.</title>
        <authorList>
            <person name="Kono N."/>
            <person name="Nakamura H."/>
            <person name="Ohtoshi R."/>
            <person name="Tomita M."/>
            <person name="Numata K."/>
            <person name="Arakawa K."/>
        </authorList>
    </citation>
    <scope>NUCLEOTIDE SEQUENCE [LARGE SCALE GENOMIC DNA]</scope>
</reference>
<evidence type="ECO:0000313" key="1">
    <source>
        <dbReference type="EMBL" id="GBP37911.1"/>
    </source>
</evidence>
<evidence type="ECO:0000313" key="2">
    <source>
        <dbReference type="Proteomes" id="UP000299102"/>
    </source>
</evidence>
<comment type="caution">
    <text evidence="1">The sequence shown here is derived from an EMBL/GenBank/DDBJ whole genome shotgun (WGS) entry which is preliminary data.</text>
</comment>
<keyword evidence="2" id="KW-1185">Reference proteome</keyword>
<dbReference type="AlphaFoldDB" id="A0A4C1VHF8"/>
<protein>
    <submittedName>
        <fullName evidence="1">Uncharacterized protein</fullName>
    </submittedName>
</protein>
<sequence>MSEFRCPDRTLLIKIGSPVYTGESRVRGRSSPLSLALRRPPMRRSRSAAASIYTPRYGRLWSRRLVVRSSRPLGTNVVVAFPNALATANMSRAVILFSVFTVLARGMDAAQKSIGARSGTVSVTGESGTLKGNVYDTIGVVCPPSPGSWDFPAPARAAGRPRALLDNLKNDCQKLQYYVTASPLAVLAAGGGRAA</sequence>
<gene>
    <name evidence="1" type="ORF">EVAR_21447_1</name>
</gene>
<dbReference type="EMBL" id="BGZK01000340">
    <property type="protein sequence ID" value="GBP37911.1"/>
    <property type="molecule type" value="Genomic_DNA"/>
</dbReference>
<organism evidence="1 2">
    <name type="scientific">Eumeta variegata</name>
    <name type="common">Bagworm moth</name>
    <name type="synonym">Eumeta japonica</name>
    <dbReference type="NCBI Taxonomy" id="151549"/>
    <lineage>
        <taxon>Eukaryota</taxon>
        <taxon>Metazoa</taxon>
        <taxon>Ecdysozoa</taxon>
        <taxon>Arthropoda</taxon>
        <taxon>Hexapoda</taxon>
        <taxon>Insecta</taxon>
        <taxon>Pterygota</taxon>
        <taxon>Neoptera</taxon>
        <taxon>Endopterygota</taxon>
        <taxon>Lepidoptera</taxon>
        <taxon>Glossata</taxon>
        <taxon>Ditrysia</taxon>
        <taxon>Tineoidea</taxon>
        <taxon>Psychidae</taxon>
        <taxon>Oiketicinae</taxon>
        <taxon>Eumeta</taxon>
    </lineage>
</organism>
<proteinExistence type="predicted"/>
<accession>A0A4C1VHF8</accession>
<dbReference type="Proteomes" id="UP000299102">
    <property type="component" value="Unassembled WGS sequence"/>
</dbReference>